<dbReference type="AlphaFoldDB" id="A0A4U6QET7"/>
<dbReference type="GO" id="GO:0005524">
    <property type="term" value="F:ATP binding"/>
    <property type="evidence" value="ECO:0007669"/>
    <property type="project" value="UniProtKB-KW"/>
</dbReference>
<gene>
    <name evidence="7" type="ORF">FDO65_13045</name>
</gene>
<keyword evidence="8" id="KW-1185">Reference proteome</keyword>
<comment type="caution">
    <text evidence="7">The sequence shown here is derived from an EMBL/GenBank/DDBJ whole genome shotgun (WGS) entry which is preliminary data.</text>
</comment>
<dbReference type="GO" id="GO:0046872">
    <property type="term" value="F:metal ion binding"/>
    <property type="evidence" value="ECO:0007669"/>
    <property type="project" value="UniProtKB-KW"/>
</dbReference>
<sequence length="436" mass="48339">MERHEDGALRPAWEAQVVAQGLVFNTDHVPRPDGGVDLRSYWREAQYYSFTTAEIDDLAAAGNTILDRMLVPAADEIIARRRYAELAIPSWAVPAIEKSWDTESPSVIGRFDLRYGNHPDLVAADPTLAVPTLLEYNADTPTSLLESTAIQWNWLLSNDAVGGRDQWNNVYEALVLAWKRNLSRFSAQTGRPVRTVHLAWSSADTSGEDQMTVLAMADAVTEAGYQVELLHTEDIKLAEEPMTIDFGGTVVHPGTFLDTSSRPIDVIFKLYPWEMLAQEPFGRTALWNAVQPTGTVWVEPAYKMLWSNKGILAILWEMFGDDPELSRYLLPTYFAGREPADFTTYAEKPLLGREGANVRFVRDGQTVHTEPGPYGQEGTVRQLLAPLPDFAGVDGSHHPVLGVWMVDGEAAGLGIRESDGLITDNLSSFVPHCLID</sequence>
<evidence type="ECO:0000256" key="4">
    <source>
        <dbReference type="ARBA" id="ARBA00022840"/>
    </source>
</evidence>
<name>A0A4U6QET7_9ACTN</name>
<dbReference type="RefSeq" id="WP_137450142.1">
    <property type="nucleotide sequence ID" value="NZ_SZZH01000003.1"/>
</dbReference>
<keyword evidence="2" id="KW-0479">Metal-binding</keyword>
<evidence type="ECO:0000259" key="6">
    <source>
        <dbReference type="Pfam" id="PF03738"/>
    </source>
</evidence>
<protein>
    <submittedName>
        <fullName evidence="7">Glutathionylspermidine synthase family protein</fullName>
    </submittedName>
</protein>
<evidence type="ECO:0000256" key="1">
    <source>
        <dbReference type="ARBA" id="ARBA00022598"/>
    </source>
</evidence>
<evidence type="ECO:0000256" key="5">
    <source>
        <dbReference type="ARBA" id="ARBA00022842"/>
    </source>
</evidence>
<dbReference type="EMBL" id="SZZH01000003">
    <property type="protein sequence ID" value="TKV58479.1"/>
    <property type="molecule type" value="Genomic_DNA"/>
</dbReference>
<proteinExistence type="predicted"/>
<keyword evidence="3" id="KW-0547">Nucleotide-binding</keyword>
<keyword evidence="4" id="KW-0067">ATP-binding</keyword>
<evidence type="ECO:0000313" key="8">
    <source>
        <dbReference type="Proteomes" id="UP000306985"/>
    </source>
</evidence>
<dbReference type="InterPro" id="IPR005494">
    <property type="entry name" value="GSPS_pre-ATP-grasp-like_dom"/>
</dbReference>
<dbReference type="Gene3D" id="3.30.1490.330">
    <property type="match status" value="1"/>
</dbReference>
<dbReference type="InterPro" id="IPR016185">
    <property type="entry name" value="PreATP-grasp_dom_sf"/>
</dbReference>
<evidence type="ECO:0000256" key="2">
    <source>
        <dbReference type="ARBA" id="ARBA00022723"/>
    </source>
</evidence>
<dbReference type="Pfam" id="PF03738">
    <property type="entry name" value="GSP_synth"/>
    <property type="match status" value="1"/>
</dbReference>
<accession>A0A4U6QET7</accession>
<organism evidence="7 8">
    <name type="scientific">Nakamurella flava</name>
    <dbReference type="NCBI Taxonomy" id="2576308"/>
    <lineage>
        <taxon>Bacteria</taxon>
        <taxon>Bacillati</taxon>
        <taxon>Actinomycetota</taxon>
        <taxon>Actinomycetes</taxon>
        <taxon>Nakamurellales</taxon>
        <taxon>Nakamurellaceae</taxon>
        <taxon>Nakamurella</taxon>
    </lineage>
</organism>
<dbReference type="OrthoDB" id="9765517at2"/>
<evidence type="ECO:0000256" key="3">
    <source>
        <dbReference type="ARBA" id="ARBA00022741"/>
    </source>
</evidence>
<keyword evidence="1" id="KW-0436">Ligase</keyword>
<evidence type="ECO:0000313" key="7">
    <source>
        <dbReference type="EMBL" id="TKV58479.1"/>
    </source>
</evidence>
<reference evidence="7 8" key="1">
    <citation type="submission" date="2019-05" db="EMBL/GenBank/DDBJ databases">
        <title>Nakamurella sp. N5BH11, whole genome shotgun sequence.</title>
        <authorList>
            <person name="Tuo L."/>
        </authorList>
    </citation>
    <scope>NUCLEOTIDE SEQUENCE [LARGE SCALE GENOMIC DNA]</scope>
    <source>
        <strain evidence="7 8">N5BH11</strain>
    </source>
</reference>
<feature type="domain" description="Glutathionylspermidine synthase pre-ATP-grasp-like" evidence="6">
    <location>
        <begin position="13"/>
        <end position="433"/>
    </location>
</feature>
<dbReference type="GO" id="GO:0016874">
    <property type="term" value="F:ligase activity"/>
    <property type="evidence" value="ECO:0007669"/>
    <property type="project" value="UniProtKB-KW"/>
</dbReference>
<dbReference type="Proteomes" id="UP000306985">
    <property type="component" value="Unassembled WGS sequence"/>
</dbReference>
<keyword evidence="5" id="KW-0460">Magnesium</keyword>
<dbReference type="SUPFAM" id="SSF52440">
    <property type="entry name" value="PreATP-grasp domain"/>
    <property type="match status" value="1"/>
</dbReference>
<dbReference type="SUPFAM" id="SSF56059">
    <property type="entry name" value="Glutathione synthetase ATP-binding domain-like"/>
    <property type="match status" value="1"/>
</dbReference>